<evidence type="ECO:0000256" key="3">
    <source>
        <dbReference type="HAMAP-Rule" id="MF_02119"/>
    </source>
</evidence>
<comment type="caution">
    <text evidence="5">The sequence shown here is derived from an EMBL/GenBank/DDBJ whole genome shotgun (WGS) entry which is preliminary data.</text>
</comment>
<keyword evidence="5" id="KW-0436">Ligase</keyword>
<dbReference type="InterPro" id="IPR050664">
    <property type="entry name" value="Octanoyltrans_LipM/LipL"/>
</dbReference>
<dbReference type="Pfam" id="PF21948">
    <property type="entry name" value="LplA-B_cat"/>
    <property type="match status" value="1"/>
</dbReference>
<accession>A0A841RMG2</accession>
<sequence length="283" mass="31814">MKSWNDFFKNKKIRIVDDSNPTKLGTAMGSFALDDTLCETTGKMSDTIAVRFWVHSKTIVLGILDSRLPEIEAGIAFLRSQGYDIVLRNSGGLAVVLDDDILNFSFILPDSESLGIHDGYELMTSFIQEMYSDLTNEIEAYEIVGSYCPGDYDLSIGGKKFAGISQRRVKKGIAVQIYLCMEGSGSKRAELIQEFYKKAQAEASERFDYPEIVPSTMQSLSELLGTKLTVADAMLRVRNLLSSVSDDIYEQDLSTEELPIFEKRMTQMIDRNKKITDIIEENE</sequence>
<keyword evidence="2 3" id="KW-0012">Acyltransferase</keyword>
<feature type="active site" description="Acyl-thioester intermediate" evidence="3">
    <location>
        <position position="148"/>
    </location>
</feature>
<dbReference type="Proteomes" id="UP000572212">
    <property type="component" value="Unassembled WGS sequence"/>
</dbReference>
<feature type="site" description="Lowers pKa of active site Cys" evidence="3">
    <location>
        <position position="160"/>
    </location>
</feature>
<dbReference type="GO" id="GO:0033819">
    <property type="term" value="F:lipoyl(octanoyl) transferase activity"/>
    <property type="evidence" value="ECO:0007669"/>
    <property type="project" value="InterPro"/>
</dbReference>
<dbReference type="EC" id="2.3.1.204" evidence="3"/>
<dbReference type="PROSITE" id="PS51733">
    <property type="entry name" value="BPL_LPL_CATALYTIC"/>
    <property type="match status" value="1"/>
</dbReference>
<dbReference type="AlphaFoldDB" id="A0A841RMG2"/>
<proteinExistence type="inferred from homology"/>
<gene>
    <name evidence="3" type="primary">lipL</name>
    <name evidence="5" type="ORF">GGQ92_001857</name>
</gene>
<keyword evidence="1 3" id="KW-0808">Transferase</keyword>
<name>A0A841RMG2_9BACI</name>
<dbReference type="CDD" id="cd16443">
    <property type="entry name" value="LplA"/>
    <property type="match status" value="1"/>
</dbReference>
<dbReference type="GO" id="GO:0009249">
    <property type="term" value="P:protein lipoylation"/>
    <property type="evidence" value="ECO:0007669"/>
    <property type="project" value="UniProtKB-UniRule"/>
</dbReference>
<evidence type="ECO:0000259" key="4">
    <source>
        <dbReference type="PROSITE" id="PS51733"/>
    </source>
</evidence>
<comment type="miscellaneous">
    <text evidence="3">The reaction proceeds via a thioester-linked acyl-enzyme intermediate.</text>
</comment>
<organism evidence="5 6">
    <name type="scientific">Gracilibacillus halotolerans</name>
    <dbReference type="NCBI Taxonomy" id="74386"/>
    <lineage>
        <taxon>Bacteria</taxon>
        <taxon>Bacillati</taxon>
        <taxon>Bacillota</taxon>
        <taxon>Bacilli</taxon>
        <taxon>Bacillales</taxon>
        <taxon>Bacillaceae</taxon>
        <taxon>Gracilibacillus</taxon>
    </lineage>
</organism>
<evidence type="ECO:0000256" key="2">
    <source>
        <dbReference type="ARBA" id="ARBA00023315"/>
    </source>
</evidence>
<dbReference type="Gene3D" id="3.30.930.10">
    <property type="entry name" value="Bira Bifunctional Protein, Domain 2"/>
    <property type="match status" value="1"/>
</dbReference>
<comment type="similarity">
    <text evidence="3">Belongs to the octanoyltransferase LipL family.</text>
</comment>
<dbReference type="SUPFAM" id="SSF55681">
    <property type="entry name" value="Class II aaRS and biotin synthetases"/>
    <property type="match status" value="1"/>
</dbReference>
<keyword evidence="6" id="KW-1185">Reference proteome</keyword>
<dbReference type="GO" id="GO:0016874">
    <property type="term" value="F:ligase activity"/>
    <property type="evidence" value="ECO:0007669"/>
    <property type="project" value="UniProtKB-KW"/>
</dbReference>
<dbReference type="EMBL" id="JACHON010000007">
    <property type="protein sequence ID" value="MBB6513067.1"/>
    <property type="molecule type" value="Genomic_DNA"/>
</dbReference>
<dbReference type="PANTHER" id="PTHR43679">
    <property type="entry name" value="OCTANOYLTRANSFERASE LIPM-RELATED"/>
    <property type="match status" value="1"/>
</dbReference>
<dbReference type="GO" id="GO:0009107">
    <property type="term" value="P:lipoate biosynthetic process"/>
    <property type="evidence" value="ECO:0007669"/>
    <property type="project" value="UniProtKB-UniRule"/>
</dbReference>
<evidence type="ECO:0000256" key="1">
    <source>
        <dbReference type="ARBA" id="ARBA00022679"/>
    </source>
</evidence>
<feature type="domain" description="BPL/LPL catalytic" evidence="4">
    <location>
        <begin position="44"/>
        <end position="228"/>
    </location>
</feature>
<comment type="function">
    <text evidence="3">Catalyzes the amidotransfer (transamidation) of the octanoyl moiety from octanoyl-GcvH to the lipoyl domain of the E2 subunit of lipoate-dependent enzymes.</text>
</comment>
<comment type="catalytic activity">
    <reaction evidence="3">
        <text>N(6)-octanoyl-L-lysyl-[glycine-cleavage complex H protein] + L-lysyl-[lipoyl-carrier protein] = N(6)-octanoyl-L-lysyl-[lipoyl-carrier protein] + L-lysyl-[glycine-cleavage complex H protein]</text>
        <dbReference type="Rhea" id="RHEA:20213"/>
        <dbReference type="Rhea" id="RHEA-COMP:10500"/>
        <dbReference type="Rhea" id="RHEA-COMP:10501"/>
        <dbReference type="Rhea" id="RHEA-COMP:10503"/>
        <dbReference type="Rhea" id="RHEA-COMP:10504"/>
        <dbReference type="ChEBI" id="CHEBI:29969"/>
        <dbReference type="ChEBI" id="CHEBI:78809"/>
        <dbReference type="EC" id="2.3.1.204"/>
    </reaction>
</comment>
<dbReference type="InterPro" id="IPR004143">
    <property type="entry name" value="BPL_LPL_catalytic"/>
</dbReference>
<evidence type="ECO:0000313" key="5">
    <source>
        <dbReference type="EMBL" id="MBB6513067.1"/>
    </source>
</evidence>
<protein>
    <recommendedName>
        <fullName evidence="3">Octanoyl-[GcvH]:protein N-octanoyltransferase</fullName>
        <ecNumber evidence="3">2.3.1.204</ecNumber>
    </recommendedName>
    <alternativeName>
        <fullName evidence="3">Octanoyl-[GcvH]:E2 amidotransferase</fullName>
    </alternativeName>
</protein>
<dbReference type="RefSeq" id="WP_184247531.1">
    <property type="nucleotide sequence ID" value="NZ_BAAACU010000053.1"/>
</dbReference>
<dbReference type="InterPro" id="IPR024897">
    <property type="entry name" value="LipL"/>
</dbReference>
<dbReference type="HAMAP" id="MF_02119">
    <property type="entry name" value="LipL"/>
    <property type="match status" value="1"/>
</dbReference>
<evidence type="ECO:0000313" key="6">
    <source>
        <dbReference type="Proteomes" id="UP000572212"/>
    </source>
</evidence>
<comment type="pathway">
    <text evidence="3">Protein modification; protein lipoylation via endogenous pathway; protein N(6)-(lipoyl)lysine from octanoyl-[acyl-carrier-protein].</text>
</comment>
<dbReference type="PANTHER" id="PTHR43679:SF2">
    <property type="entry name" value="OCTANOYL-[GCVH]:PROTEIN N-OCTANOYLTRANSFERASE"/>
    <property type="match status" value="1"/>
</dbReference>
<dbReference type="InterPro" id="IPR045864">
    <property type="entry name" value="aa-tRNA-synth_II/BPL/LPL"/>
</dbReference>
<reference evidence="5 6" key="1">
    <citation type="submission" date="2020-08" db="EMBL/GenBank/DDBJ databases">
        <title>Genomic Encyclopedia of Type Strains, Phase IV (KMG-IV): sequencing the most valuable type-strain genomes for metagenomic binning, comparative biology and taxonomic classification.</title>
        <authorList>
            <person name="Goeker M."/>
        </authorList>
    </citation>
    <scope>NUCLEOTIDE SEQUENCE [LARGE SCALE GENOMIC DNA]</scope>
    <source>
        <strain evidence="5 6">DSM 11805</strain>
    </source>
</reference>